<dbReference type="Pfam" id="PF00467">
    <property type="entry name" value="KOW"/>
    <property type="match status" value="1"/>
</dbReference>
<dbReference type="InterPro" id="IPR057264">
    <property type="entry name" value="Ribosomal_uL24_C"/>
</dbReference>
<dbReference type="GO" id="GO:0006412">
    <property type="term" value="P:translation"/>
    <property type="evidence" value="ECO:0007669"/>
    <property type="project" value="UniProtKB-UniRule"/>
</dbReference>
<evidence type="ECO:0000256" key="2">
    <source>
        <dbReference type="ARBA" id="ARBA00022980"/>
    </source>
</evidence>
<organism evidence="8 9">
    <name type="scientific">Candidatus Wildermuthbacteria bacterium RIFCSPHIGHO2_01_FULL_49_22b</name>
    <dbReference type="NCBI Taxonomy" id="1802448"/>
    <lineage>
        <taxon>Bacteria</taxon>
        <taxon>Candidatus Wildermuthiibacteriota</taxon>
    </lineage>
</organism>
<dbReference type="STRING" id="1802448.A2672_01630"/>
<dbReference type="GO" id="GO:1990904">
    <property type="term" value="C:ribonucleoprotein complex"/>
    <property type="evidence" value="ECO:0007669"/>
    <property type="project" value="UniProtKB-KW"/>
</dbReference>
<dbReference type="PANTHER" id="PTHR12903">
    <property type="entry name" value="MITOCHONDRIAL RIBOSOMAL PROTEIN L24"/>
    <property type="match status" value="1"/>
</dbReference>
<dbReference type="GO" id="GO:0019843">
    <property type="term" value="F:rRNA binding"/>
    <property type="evidence" value="ECO:0007669"/>
    <property type="project" value="UniProtKB-UniRule"/>
</dbReference>
<dbReference type="Pfam" id="PF17136">
    <property type="entry name" value="ribosomal_L24"/>
    <property type="match status" value="1"/>
</dbReference>
<dbReference type="NCBIfam" id="TIGR01079">
    <property type="entry name" value="rplX_bact"/>
    <property type="match status" value="1"/>
</dbReference>
<evidence type="ECO:0000256" key="5">
    <source>
        <dbReference type="HAMAP-Rule" id="MF_01326"/>
    </source>
</evidence>
<dbReference type="InterPro" id="IPR041988">
    <property type="entry name" value="Ribosomal_uL24_KOW"/>
</dbReference>
<dbReference type="GO" id="GO:0005840">
    <property type="term" value="C:ribosome"/>
    <property type="evidence" value="ECO:0007669"/>
    <property type="project" value="UniProtKB-KW"/>
</dbReference>
<evidence type="ECO:0000259" key="7">
    <source>
        <dbReference type="SMART" id="SM00739"/>
    </source>
</evidence>
<evidence type="ECO:0000256" key="1">
    <source>
        <dbReference type="ARBA" id="ARBA00010618"/>
    </source>
</evidence>
<feature type="domain" description="KOW" evidence="7">
    <location>
        <begin position="2"/>
        <end position="29"/>
    </location>
</feature>
<evidence type="ECO:0000256" key="6">
    <source>
        <dbReference type="RuleBase" id="RU003477"/>
    </source>
</evidence>
<dbReference type="InterPro" id="IPR003256">
    <property type="entry name" value="Ribosomal_uL24"/>
</dbReference>
<dbReference type="AlphaFoldDB" id="A0A1G2QWP6"/>
<dbReference type="Gene3D" id="2.30.30.30">
    <property type="match status" value="1"/>
</dbReference>
<dbReference type="InterPro" id="IPR008991">
    <property type="entry name" value="Translation_prot_SH3-like_sf"/>
</dbReference>
<accession>A0A1G2QWP6</accession>
<dbReference type="CDD" id="cd06089">
    <property type="entry name" value="KOW_RPL26"/>
    <property type="match status" value="1"/>
</dbReference>
<comment type="function">
    <text evidence="5">One of the proteins that surrounds the polypeptide exit tunnel on the outside of the subunit.</text>
</comment>
<evidence type="ECO:0000256" key="3">
    <source>
        <dbReference type="ARBA" id="ARBA00023274"/>
    </source>
</evidence>
<keyword evidence="3 5" id="KW-0687">Ribonucleoprotein</keyword>
<dbReference type="Proteomes" id="UP000178065">
    <property type="component" value="Unassembled WGS sequence"/>
</dbReference>
<dbReference type="GO" id="GO:0003735">
    <property type="term" value="F:structural constituent of ribosome"/>
    <property type="evidence" value="ECO:0007669"/>
    <property type="project" value="InterPro"/>
</dbReference>
<dbReference type="SMART" id="SM00739">
    <property type="entry name" value="KOW"/>
    <property type="match status" value="1"/>
</dbReference>
<evidence type="ECO:0000313" key="9">
    <source>
        <dbReference type="Proteomes" id="UP000178065"/>
    </source>
</evidence>
<reference evidence="8 9" key="1">
    <citation type="journal article" date="2016" name="Nat. Commun.">
        <title>Thousands of microbial genomes shed light on interconnected biogeochemical processes in an aquifer system.</title>
        <authorList>
            <person name="Anantharaman K."/>
            <person name="Brown C.T."/>
            <person name="Hug L.A."/>
            <person name="Sharon I."/>
            <person name="Castelle C.J."/>
            <person name="Probst A.J."/>
            <person name="Thomas B.C."/>
            <person name="Singh A."/>
            <person name="Wilkins M.J."/>
            <person name="Karaoz U."/>
            <person name="Brodie E.L."/>
            <person name="Williams K.H."/>
            <person name="Hubbard S.S."/>
            <person name="Banfield J.F."/>
        </authorList>
    </citation>
    <scope>NUCLEOTIDE SEQUENCE [LARGE SCALE GENOMIC DNA]</scope>
</reference>
<comment type="caution">
    <text evidence="8">The sequence shown here is derived from an EMBL/GenBank/DDBJ whole genome shotgun (WGS) entry which is preliminary data.</text>
</comment>
<dbReference type="PROSITE" id="PS01108">
    <property type="entry name" value="RIBOSOMAL_L24"/>
    <property type="match status" value="1"/>
</dbReference>
<dbReference type="InterPro" id="IPR014722">
    <property type="entry name" value="Rib_uL2_dom2"/>
</dbReference>
<comment type="function">
    <text evidence="5">One of two assembly initiator proteins, it binds directly to the 5'-end of the 23S rRNA, where it nucleates assembly of the 50S subunit.</text>
</comment>
<keyword evidence="5" id="KW-0694">RNA-binding</keyword>
<keyword evidence="5" id="KW-0699">rRNA-binding</keyword>
<comment type="subunit">
    <text evidence="5">Part of the 50S ribosomal subunit.</text>
</comment>
<protein>
    <recommendedName>
        <fullName evidence="4 5">Large ribosomal subunit protein uL24</fullName>
    </recommendedName>
</protein>
<gene>
    <name evidence="5" type="primary">rplX</name>
    <name evidence="8" type="ORF">A2672_01630</name>
</gene>
<dbReference type="HAMAP" id="MF_01326_B">
    <property type="entry name" value="Ribosomal_uL24_B"/>
    <property type="match status" value="1"/>
</dbReference>
<keyword evidence="2 5" id="KW-0689">Ribosomal protein</keyword>
<proteinExistence type="inferred from homology"/>
<comment type="similarity">
    <text evidence="1 5 6">Belongs to the universal ribosomal protein uL24 family.</text>
</comment>
<evidence type="ECO:0000256" key="4">
    <source>
        <dbReference type="ARBA" id="ARBA00035206"/>
    </source>
</evidence>
<dbReference type="InterPro" id="IPR005824">
    <property type="entry name" value="KOW"/>
</dbReference>
<name>A0A1G2QWP6_9BACT</name>
<evidence type="ECO:0000313" key="8">
    <source>
        <dbReference type="EMBL" id="OHA64867.1"/>
    </source>
</evidence>
<dbReference type="SUPFAM" id="SSF50104">
    <property type="entry name" value="Translation proteins SH3-like domain"/>
    <property type="match status" value="1"/>
</dbReference>
<dbReference type="EMBL" id="MHTT01000027">
    <property type="protein sequence ID" value="OHA64867.1"/>
    <property type="molecule type" value="Genomic_DNA"/>
</dbReference>
<dbReference type="InterPro" id="IPR005825">
    <property type="entry name" value="Ribosomal_uL24_CS"/>
</dbReference>
<sequence length="101" mass="10933">MKLKKGDTVVVLSGKEKGKKGKIVRVHPAGLTVVVEGVNIKKKHRRPTKSGEKGQVIEKQNPIASGKVGFVCPACGKAVRLGYKLEEKRKVRVCKKCGAEV</sequence>